<proteinExistence type="predicted"/>
<dbReference type="EMBL" id="GBXM01108830">
    <property type="protein sequence ID" value="JAG99746.1"/>
    <property type="molecule type" value="Transcribed_RNA"/>
</dbReference>
<organism evidence="1">
    <name type="scientific">Anguilla anguilla</name>
    <name type="common">European freshwater eel</name>
    <name type="synonym">Muraena anguilla</name>
    <dbReference type="NCBI Taxonomy" id="7936"/>
    <lineage>
        <taxon>Eukaryota</taxon>
        <taxon>Metazoa</taxon>
        <taxon>Chordata</taxon>
        <taxon>Craniata</taxon>
        <taxon>Vertebrata</taxon>
        <taxon>Euteleostomi</taxon>
        <taxon>Actinopterygii</taxon>
        <taxon>Neopterygii</taxon>
        <taxon>Teleostei</taxon>
        <taxon>Anguilliformes</taxon>
        <taxon>Anguillidae</taxon>
        <taxon>Anguilla</taxon>
    </lineage>
</organism>
<name>A0A0E9P650_ANGAN</name>
<evidence type="ECO:0000313" key="1">
    <source>
        <dbReference type="EMBL" id="JAG99746.1"/>
    </source>
</evidence>
<dbReference type="AlphaFoldDB" id="A0A0E9P650"/>
<protein>
    <submittedName>
        <fullName evidence="1">Uncharacterized protein</fullName>
    </submittedName>
</protein>
<accession>A0A0E9P650</accession>
<sequence>MYLYTCKGRSVVVQMTKTALQKICLAQFPIKRTQAYSFSVPRV</sequence>
<reference evidence="1" key="1">
    <citation type="submission" date="2014-11" db="EMBL/GenBank/DDBJ databases">
        <authorList>
            <person name="Amaro Gonzalez C."/>
        </authorList>
    </citation>
    <scope>NUCLEOTIDE SEQUENCE</scope>
</reference>
<reference evidence="1" key="2">
    <citation type="journal article" date="2015" name="Fish Shellfish Immunol.">
        <title>Early steps in the European eel (Anguilla anguilla)-Vibrio vulnificus interaction in the gills: Role of the RtxA13 toxin.</title>
        <authorList>
            <person name="Callol A."/>
            <person name="Pajuelo D."/>
            <person name="Ebbesson L."/>
            <person name="Teles M."/>
            <person name="MacKenzie S."/>
            <person name="Amaro C."/>
        </authorList>
    </citation>
    <scope>NUCLEOTIDE SEQUENCE</scope>
</reference>